<sequence length="118" mass="13988">MPPRRKNVRDIELEELRRQVEQLQEQLAQREGRRHNADNHNSENGSSTPDDEDENPFHEESDDHSSHASAPRRRHEFIDWINKVERVFEYNDVHDQQKVKLVAVKLKKYDGLFMVGTS</sequence>
<proteinExistence type="predicted"/>
<protein>
    <submittedName>
        <fullName evidence="2">Uncharacterized protein</fullName>
    </submittedName>
</protein>
<dbReference type="AlphaFoldDB" id="A0AAF0X2R4"/>
<feature type="compositionally biased region" description="Basic and acidic residues" evidence="1">
    <location>
        <begin position="55"/>
        <end position="66"/>
    </location>
</feature>
<evidence type="ECO:0000313" key="3">
    <source>
        <dbReference type="Proteomes" id="UP000077755"/>
    </source>
</evidence>
<feature type="compositionally biased region" description="Basic and acidic residues" evidence="1">
    <location>
        <begin position="28"/>
        <end position="41"/>
    </location>
</feature>
<evidence type="ECO:0000256" key="1">
    <source>
        <dbReference type="SAM" id="MobiDB-lite"/>
    </source>
</evidence>
<dbReference type="EMBL" id="CP093347">
    <property type="protein sequence ID" value="WOH00345.1"/>
    <property type="molecule type" value="Genomic_DNA"/>
</dbReference>
<evidence type="ECO:0000313" key="2">
    <source>
        <dbReference type="EMBL" id="WOH00345.1"/>
    </source>
</evidence>
<dbReference type="Proteomes" id="UP000077755">
    <property type="component" value="Chromosome 5"/>
</dbReference>
<name>A0AAF0X2R4_DAUCS</name>
<reference evidence="2" key="2">
    <citation type="submission" date="2022-03" db="EMBL/GenBank/DDBJ databases">
        <title>Draft title - Genomic analysis of global carrot germplasm unveils the trajectory of domestication and the origin of high carotenoid orange carrot.</title>
        <authorList>
            <person name="Iorizzo M."/>
            <person name="Ellison S."/>
            <person name="Senalik D."/>
            <person name="Macko-Podgorni A."/>
            <person name="Grzebelus D."/>
            <person name="Bostan H."/>
            <person name="Rolling W."/>
            <person name="Curaba J."/>
            <person name="Simon P."/>
        </authorList>
    </citation>
    <scope>NUCLEOTIDE SEQUENCE</scope>
    <source>
        <tissue evidence="2">Leaf</tissue>
    </source>
</reference>
<keyword evidence="3" id="KW-1185">Reference proteome</keyword>
<gene>
    <name evidence="2" type="ORF">DCAR_0519704</name>
</gene>
<feature type="region of interest" description="Disordered" evidence="1">
    <location>
        <begin position="22"/>
        <end position="74"/>
    </location>
</feature>
<organism evidence="2 3">
    <name type="scientific">Daucus carota subsp. sativus</name>
    <name type="common">Carrot</name>
    <dbReference type="NCBI Taxonomy" id="79200"/>
    <lineage>
        <taxon>Eukaryota</taxon>
        <taxon>Viridiplantae</taxon>
        <taxon>Streptophyta</taxon>
        <taxon>Embryophyta</taxon>
        <taxon>Tracheophyta</taxon>
        <taxon>Spermatophyta</taxon>
        <taxon>Magnoliopsida</taxon>
        <taxon>eudicotyledons</taxon>
        <taxon>Gunneridae</taxon>
        <taxon>Pentapetalae</taxon>
        <taxon>asterids</taxon>
        <taxon>campanulids</taxon>
        <taxon>Apiales</taxon>
        <taxon>Apiaceae</taxon>
        <taxon>Apioideae</taxon>
        <taxon>Scandiceae</taxon>
        <taxon>Daucinae</taxon>
        <taxon>Daucus</taxon>
        <taxon>Daucus sect. Daucus</taxon>
    </lineage>
</organism>
<reference evidence="2" key="1">
    <citation type="journal article" date="2016" name="Nat. Genet.">
        <title>A high-quality carrot genome assembly provides new insights into carotenoid accumulation and asterid genome evolution.</title>
        <authorList>
            <person name="Iorizzo M."/>
            <person name="Ellison S."/>
            <person name="Senalik D."/>
            <person name="Zeng P."/>
            <person name="Satapoomin P."/>
            <person name="Huang J."/>
            <person name="Bowman M."/>
            <person name="Iovene M."/>
            <person name="Sanseverino W."/>
            <person name="Cavagnaro P."/>
            <person name="Yildiz M."/>
            <person name="Macko-Podgorni A."/>
            <person name="Moranska E."/>
            <person name="Grzebelus E."/>
            <person name="Grzebelus D."/>
            <person name="Ashrafi H."/>
            <person name="Zheng Z."/>
            <person name="Cheng S."/>
            <person name="Spooner D."/>
            <person name="Van Deynze A."/>
            <person name="Simon P."/>
        </authorList>
    </citation>
    <scope>NUCLEOTIDE SEQUENCE</scope>
    <source>
        <tissue evidence="2">Leaf</tissue>
    </source>
</reference>
<accession>A0AAF0X2R4</accession>